<dbReference type="CDD" id="cd05403">
    <property type="entry name" value="NT_KNTase_like"/>
    <property type="match status" value="1"/>
</dbReference>
<evidence type="ECO:0000313" key="2">
    <source>
        <dbReference type="EMBL" id="MFB9621955.1"/>
    </source>
</evidence>
<name>A0ABV5RRA9_9ACTN</name>
<feature type="compositionally biased region" description="Basic and acidic residues" evidence="1">
    <location>
        <begin position="312"/>
        <end position="322"/>
    </location>
</feature>
<sequence length="335" mass="37398">MTISGRWRELLQERLEEATRRLAGVPGVHGLIVGGSVGRGGPWPMSDIDLLPVYDGDPETTAGHVGREQAELVDWWAASGRAQTLDVGWLAFTAEEAREAVSMGASMGADWAVERLTRDPRWFHGMDKAFQGRSADPDDQLTSRFVGWLTEMRFHPAVVEARIGWWRQSAADARDRAHRERAELRLEAATYHLRDAARAVRHVVLEQWGERMGSMGREWTRFERMAAARGESELAERIALLAGASVTGIEERERLAPSWLRERIDLCWAARQALDEPVTPQENARDQIAAFGVHVARHRPDLAGAWTGSPDPRLDEHLRLLDDTPATGSGPPSRT</sequence>
<dbReference type="RefSeq" id="WP_345002111.1">
    <property type="nucleotide sequence ID" value="NZ_BAAAXV010000009.1"/>
</dbReference>
<evidence type="ECO:0008006" key="4">
    <source>
        <dbReference type="Google" id="ProtNLM"/>
    </source>
</evidence>
<reference evidence="2 3" key="1">
    <citation type="submission" date="2024-09" db="EMBL/GenBank/DDBJ databases">
        <authorList>
            <person name="Sun Q."/>
            <person name="Mori K."/>
        </authorList>
    </citation>
    <scope>NUCLEOTIDE SEQUENCE [LARGE SCALE GENOMIC DNA]</scope>
    <source>
        <strain evidence="2 3">JCM 3143</strain>
    </source>
</reference>
<comment type="caution">
    <text evidence="2">The sequence shown here is derived from an EMBL/GenBank/DDBJ whole genome shotgun (WGS) entry which is preliminary data.</text>
</comment>
<dbReference type="InterPro" id="IPR043519">
    <property type="entry name" value="NT_sf"/>
</dbReference>
<feature type="compositionally biased region" description="Polar residues" evidence="1">
    <location>
        <begin position="326"/>
        <end position="335"/>
    </location>
</feature>
<dbReference type="Proteomes" id="UP001589532">
    <property type="component" value="Unassembled WGS sequence"/>
</dbReference>
<feature type="region of interest" description="Disordered" evidence="1">
    <location>
        <begin position="302"/>
        <end position="335"/>
    </location>
</feature>
<gene>
    <name evidence="2" type="ORF">ACFFSA_02580</name>
</gene>
<organism evidence="2 3">
    <name type="scientific">Nonomuraea helvata</name>
    <dbReference type="NCBI Taxonomy" id="37484"/>
    <lineage>
        <taxon>Bacteria</taxon>
        <taxon>Bacillati</taxon>
        <taxon>Actinomycetota</taxon>
        <taxon>Actinomycetes</taxon>
        <taxon>Streptosporangiales</taxon>
        <taxon>Streptosporangiaceae</taxon>
        <taxon>Nonomuraea</taxon>
    </lineage>
</organism>
<proteinExistence type="predicted"/>
<evidence type="ECO:0000256" key="1">
    <source>
        <dbReference type="SAM" id="MobiDB-lite"/>
    </source>
</evidence>
<accession>A0ABV5RRA9</accession>
<protein>
    <recommendedName>
        <fullName evidence="4">Nucleotidyltransferase domain-containing protein</fullName>
    </recommendedName>
</protein>
<dbReference type="EMBL" id="JBHMBW010000002">
    <property type="protein sequence ID" value="MFB9621955.1"/>
    <property type="molecule type" value="Genomic_DNA"/>
</dbReference>
<dbReference type="SUPFAM" id="SSF81301">
    <property type="entry name" value="Nucleotidyltransferase"/>
    <property type="match status" value="1"/>
</dbReference>
<evidence type="ECO:0000313" key="3">
    <source>
        <dbReference type="Proteomes" id="UP001589532"/>
    </source>
</evidence>
<keyword evidence="3" id="KW-1185">Reference proteome</keyword>